<organism evidence="3 4">
    <name type="scientific">Madurella fahalii</name>
    <dbReference type="NCBI Taxonomy" id="1157608"/>
    <lineage>
        <taxon>Eukaryota</taxon>
        <taxon>Fungi</taxon>
        <taxon>Dikarya</taxon>
        <taxon>Ascomycota</taxon>
        <taxon>Pezizomycotina</taxon>
        <taxon>Sordariomycetes</taxon>
        <taxon>Sordariomycetidae</taxon>
        <taxon>Sordariales</taxon>
        <taxon>Sordariales incertae sedis</taxon>
        <taxon>Madurella</taxon>
    </lineage>
</organism>
<dbReference type="SUPFAM" id="SSF48350">
    <property type="entry name" value="GTPase activation domain, GAP"/>
    <property type="match status" value="1"/>
</dbReference>
<evidence type="ECO:0000256" key="1">
    <source>
        <dbReference type="SAM" id="MobiDB-lite"/>
    </source>
</evidence>
<evidence type="ECO:0000313" key="4">
    <source>
        <dbReference type="Proteomes" id="UP001628179"/>
    </source>
</evidence>
<dbReference type="Pfam" id="PF00620">
    <property type="entry name" value="RhoGAP"/>
    <property type="match status" value="1"/>
</dbReference>
<dbReference type="Proteomes" id="UP001628179">
    <property type="component" value="Unassembled WGS sequence"/>
</dbReference>
<keyword evidence="4" id="KW-1185">Reference proteome</keyword>
<dbReference type="PROSITE" id="PS50238">
    <property type="entry name" value="RHOGAP"/>
    <property type="match status" value="1"/>
</dbReference>
<comment type="caution">
    <text evidence="3">The sequence shown here is derived from an EMBL/GenBank/DDBJ whole genome shotgun (WGS) entry which is preliminary data.</text>
</comment>
<proteinExistence type="predicted"/>
<dbReference type="CDD" id="cd00159">
    <property type="entry name" value="RhoGAP"/>
    <property type="match status" value="1"/>
</dbReference>
<feature type="region of interest" description="Disordered" evidence="1">
    <location>
        <begin position="351"/>
        <end position="373"/>
    </location>
</feature>
<dbReference type="GeneID" id="98170775"/>
<name>A0ABQ0FWE6_9PEZI</name>
<accession>A0ABQ0FWE6</accession>
<dbReference type="EMBL" id="BAAFSV010000001">
    <property type="protein sequence ID" value="GAB1309820.1"/>
    <property type="molecule type" value="Genomic_DNA"/>
</dbReference>
<feature type="domain" description="Rho-GAP" evidence="2">
    <location>
        <begin position="490"/>
        <end position="701"/>
    </location>
</feature>
<evidence type="ECO:0000313" key="3">
    <source>
        <dbReference type="EMBL" id="GAB1309820.1"/>
    </source>
</evidence>
<feature type="region of interest" description="Disordered" evidence="1">
    <location>
        <begin position="410"/>
        <end position="456"/>
    </location>
</feature>
<gene>
    <name evidence="3" type="ORF">MFIFM68171_00030</name>
</gene>
<dbReference type="InterPro" id="IPR008936">
    <property type="entry name" value="Rho_GTPase_activation_prot"/>
</dbReference>
<dbReference type="Gene3D" id="1.10.555.10">
    <property type="entry name" value="Rho GTPase activation protein"/>
    <property type="match status" value="1"/>
</dbReference>
<sequence>MTSAGYPLHSAFSPPAYFQLASAFAALTTLMNQPTDRSSVNAGCFAASNAIARTSLALTSFVREVRESRPDLDVLSTELYSLDGVLNLLKDDVASFPATLAEQTPNVLHTCLALIGELEGCISILDRPGVSRADKRSRWLASRDHIGSLRWTLAVYKSALGLAVDLVGVINSQMDGTHAPSLPGGHYEVTAEDNELATVAGRIIQVTGNLQKDLQQNVALAKLKQYLDILHVEAFSVLNHDVSRHRCHRRDGCSSLGGAPDSAIDISYDEAPSPPSSRQAPWRPQKSVPLKPWKEMDEFDGELNEMPMQTPPPPPRSIARLCSSTALNSQIPRPNTANSTCYSKGIAAESTHSRSSSSSAFNPARVVQHRPAQDRYHTAAMELASKIEGLSFRSETSSPSGKSSILDQSRFSIWENPRPEVPVPVRPTTSSSRDTQQQGEQQHGDRDRARVLGRSGSKFSKTLRNLGFRRPSVQEGDYHMEAEETSVFGVPLAQSMKVAKGIASTRHADSGTSTRATRDYPLCVLRCVYYIRDRGLEAPHIFGLDGDQLRLAQLKETFNSAETNYGKELDWSRFSVYDAADLILLFLSELPRPLISESVGKRWASLSRQATVRGSLSMRLDQGLDFWEEAFLGIHGPARSLFKLLLNLWGDIADAAEVNDMTAERLAGRVMRPLMHVTAARHQTNFLLGLAFMIRKRSEYSLAAKDVGRKRNAESQT</sequence>
<protein>
    <submittedName>
        <fullName evidence="3">RhoGAP group protein</fullName>
    </submittedName>
</protein>
<evidence type="ECO:0000259" key="2">
    <source>
        <dbReference type="PROSITE" id="PS50238"/>
    </source>
</evidence>
<feature type="region of interest" description="Disordered" evidence="1">
    <location>
        <begin position="249"/>
        <end position="292"/>
    </location>
</feature>
<dbReference type="SMART" id="SM00324">
    <property type="entry name" value="RhoGAP"/>
    <property type="match status" value="1"/>
</dbReference>
<dbReference type="RefSeq" id="XP_070911553.1">
    <property type="nucleotide sequence ID" value="XM_071055452.1"/>
</dbReference>
<dbReference type="InterPro" id="IPR000198">
    <property type="entry name" value="RhoGAP_dom"/>
</dbReference>
<reference evidence="3 4" key="1">
    <citation type="submission" date="2024-09" db="EMBL/GenBank/DDBJ databases">
        <title>Itraconazole resistance in Madurella fahalii resulting from another homologue of gene encoding cytochrome P450 14-alpha sterol demethylase (CYP51).</title>
        <authorList>
            <person name="Yoshioka I."/>
            <person name="Fahal A.H."/>
            <person name="Kaneko S."/>
            <person name="Yaguchi T."/>
        </authorList>
    </citation>
    <scope>NUCLEOTIDE SEQUENCE [LARGE SCALE GENOMIC DNA]</scope>
    <source>
        <strain evidence="3 4">IFM 68171</strain>
    </source>
</reference>